<keyword evidence="1" id="KW-0732">Signal</keyword>
<feature type="chain" id="PRO_5026070014" description="Fimbrial protein" evidence="1">
    <location>
        <begin position="27"/>
        <end position="199"/>
    </location>
</feature>
<dbReference type="EMBL" id="AACZBH010000020">
    <property type="protein sequence ID" value="EAN7515594.1"/>
    <property type="molecule type" value="Genomic_DNA"/>
</dbReference>
<evidence type="ECO:0008006" key="3">
    <source>
        <dbReference type="Google" id="ProtNLM"/>
    </source>
</evidence>
<dbReference type="InterPro" id="IPR036937">
    <property type="entry name" value="Adhesion_dom_fimbrial_sf"/>
</dbReference>
<gene>
    <name evidence="2" type="ORF">EKX87_09695</name>
</gene>
<proteinExistence type="predicted"/>
<name>A0A5T3RAR8_SALER</name>
<comment type="caution">
    <text evidence="2">The sequence shown here is derived from an EMBL/GenBank/DDBJ whole genome shotgun (WGS) entry which is preliminary data.</text>
</comment>
<accession>A0A5T3RAR8</accession>
<evidence type="ECO:0000256" key="1">
    <source>
        <dbReference type="SAM" id="SignalP"/>
    </source>
</evidence>
<reference evidence="2" key="1">
    <citation type="submission" date="2018-12" db="EMBL/GenBank/DDBJ databases">
        <authorList>
            <consortium name="PulseNet: The National Subtyping Network for Foodborne Disease Surveillance"/>
            <person name="Tarr C.L."/>
            <person name="Trees E."/>
            <person name="Katz L.S."/>
            <person name="Carleton-Romer H.A."/>
            <person name="Stroika S."/>
            <person name="Kucerova Z."/>
            <person name="Roache K.F."/>
            <person name="Sabol A.L."/>
            <person name="Besser J."/>
            <person name="Gerner-Smidt P."/>
        </authorList>
    </citation>
    <scope>NUCLEOTIDE SEQUENCE</scope>
    <source>
        <strain evidence="2">PNUSAS064340</strain>
    </source>
</reference>
<evidence type="ECO:0000313" key="2">
    <source>
        <dbReference type="EMBL" id="EAN7515594.1"/>
    </source>
</evidence>
<dbReference type="GO" id="GO:0007155">
    <property type="term" value="P:cell adhesion"/>
    <property type="evidence" value="ECO:0007669"/>
    <property type="project" value="InterPro"/>
</dbReference>
<feature type="signal peptide" evidence="1">
    <location>
        <begin position="1"/>
        <end position="26"/>
    </location>
</feature>
<dbReference type="Gene3D" id="2.60.40.1090">
    <property type="entry name" value="Fimbrial-type adhesion domain"/>
    <property type="match status" value="1"/>
</dbReference>
<protein>
    <recommendedName>
        <fullName evidence="3">Fimbrial protein</fullName>
    </recommendedName>
</protein>
<sequence>MYSSAKKAALAVAVCSAFAGISSAMADPVTMTFTGNITKATCNIQPYNSEGMLLNSTPLYLGEKIASEKSGDSVDFTLKNSTGTCSGLADGGGAYITWTGDLYEYGLKNTNGTNKNVHIEITPVSGGASDATIDTDLTYAVAGEVITSNHNTVSYSKAAGALNAVLPFTYKVKFVPNVPNTELGAGTISTNISYTVAYK</sequence>
<dbReference type="AlphaFoldDB" id="A0A5T3RAR8"/>
<dbReference type="GO" id="GO:0009289">
    <property type="term" value="C:pilus"/>
    <property type="evidence" value="ECO:0007669"/>
    <property type="project" value="InterPro"/>
</dbReference>
<organism evidence="2">
    <name type="scientific">Salmonella enterica</name>
    <name type="common">Salmonella choleraesuis</name>
    <dbReference type="NCBI Taxonomy" id="28901"/>
    <lineage>
        <taxon>Bacteria</taxon>
        <taxon>Pseudomonadati</taxon>
        <taxon>Pseudomonadota</taxon>
        <taxon>Gammaproteobacteria</taxon>
        <taxon>Enterobacterales</taxon>
        <taxon>Enterobacteriaceae</taxon>
        <taxon>Salmonella</taxon>
    </lineage>
</organism>